<accession>A0A318SKJ8</accession>
<feature type="chain" id="PRO_5016414963" evidence="2">
    <location>
        <begin position="39"/>
        <end position="98"/>
    </location>
</feature>
<feature type="compositionally biased region" description="Low complexity" evidence="1">
    <location>
        <begin position="37"/>
        <end position="48"/>
    </location>
</feature>
<evidence type="ECO:0000313" key="3">
    <source>
        <dbReference type="EMBL" id="PYE79396.1"/>
    </source>
</evidence>
<dbReference type="EMBL" id="QJTC01000002">
    <property type="protein sequence ID" value="PYE79396.1"/>
    <property type="molecule type" value="Genomic_DNA"/>
</dbReference>
<organism evidence="3 4">
    <name type="scientific">Xylophilus ampelinus</name>
    <dbReference type="NCBI Taxonomy" id="54067"/>
    <lineage>
        <taxon>Bacteria</taxon>
        <taxon>Pseudomonadati</taxon>
        <taxon>Pseudomonadota</taxon>
        <taxon>Betaproteobacteria</taxon>
        <taxon>Burkholderiales</taxon>
        <taxon>Xylophilus</taxon>
    </lineage>
</organism>
<evidence type="ECO:0000313" key="4">
    <source>
        <dbReference type="Proteomes" id="UP000247540"/>
    </source>
</evidence>
<sequence length="98" mass="10281">MYATAPRRASVTALSLAPTLAAAALLLGSLLAAAPAHAARGQDAQADAPQPYRTARHRVSRPRQMQGGSGETTAERDRRLNRECRGLPNAGACLGYGR</sequence>
<reference evidence="3 4" key="1">
    <citation type="submission" date="2018-06" db="EMBL/GenBank/DDBJ databases">
        <title>Genomic Encyclopedia of Type Strains, Phase III (KMG-III): the genomes of soil and plant-associated and newly described type strains.</title>
        <authorList>
            <person name="Whitman W."/>
        </authorList>
    </citation>
    <scope>NUCLEOTIDE SEQUENCE [LARGE SCALE GENOMIC DNA]</scope>
    <source>
        <strain evidence="3 4">CECT 7646</strain>
    </source>
</reference>
<evidence type="ECO:0000256" key="2">
    <source>
        <dbReference type="SAM" id="SignalP"/>
    </source>
</evidence>
<dbReference type="Proteomes" id="UP000247540">
    <property type="component" value="Unassembled WGS sequence"/>
</dbReference>
<keyword evidence="4" id="KW-1185">Reference proteome</keyword>
<gene>
    <name evidence="3" type="ORF">DFQ15_102129</name>
</gene>
<comment type="caution">
    <text evidence="3">The sequence shown here is derived from an EMBL/GenBank/DDBJ whole genome shotgun (WGS) entry which is preliminary data.</text>
</comment>
<name>A0A318SKJ8_9BURK</name>
<keyword evidence="2" id="KW-0732">Signal</keyword>
<evidence type="ECO:0000256" key="1">
    <source>
        <dbReference type="SAM" id="MobiDB-lite"/>
    </source>
</evidence>
<dbReference type="AlphaFoldDB" id="A0A318SKJ8"/>
<proteinExistence type="predicted"/>
<feature type="signal peptide" evidence="2">
    <location>
        <begin position="1"/>
        <end position="38"/>
    </location>
</feature>
<feature type="compositionally biased region" description="Basic and acidic residues" evidence="1">
    <location>
        <begin position="73"/>
        <end position="85"/>
    </location>
</feature>
<dbReference type="RefSeq" id="WP_199399796.1">
    <property type="nucleotide sequence ID" value="NZ_QJTC01000002.1"/>
</dbReference>
<feature type="region of interest" description="Disordered" evidence="1">
    <location>
        <begin position="37"/>
        <end position="98"/>
    </location>
</feature>
<protein>
    <submittedName>
        <fullName evidence="3">Uncharacterized protein</fullName>
    </submittedName>
</protein>